<evidence type="ECO:0000259" key="2">
    <source>
        <dbReference type="PROSITE" id="PS50304"/>
    </source>
</evidence>
<feature type="region of interest" description="Disordered" evidence="1">
    <location>
        <begin position="160"/>
        <end position="304"/>
    </location>
</feature>
<reference evidence="3 4" key="1">
    <citation type="submission" date="2017-01" db="EMBL/GenBank/DDBJ databases">
        <title>The recent genome duplication of the halophilic yeast Hortaea werneckii: insights from long-read sequencing.</title>
        <authorList>
            <person name="Sinha S."/>
            <person name="Flibotte S."/>
            <person name="Neira M."/>
            <person name="Lenassi M."/>
            <person name="Gostincar C."/>
            <person name="Stajich J.E."/>
            <person name="Nislow C.E."/>
        </authorList>
    </citation>
    <scope>NUCLEOTIDE SEQUENCE [LARGE SCALE GENOMIC DNA]</scope>
    <source>
        <strain evidence="3 4">EXF-2000</strain>
    </source>
</reference>
<feature type="domain" description="Tudor" evidence="2">
    <location>
        <begin position="108"/>
        <end position="170"/>
    </location>
</feature>
<proteinExistence type="predicted"/>
<feature type="compositionally biased region" description="Pro residues" evidence="1">
    <location>
        <begin position="94"/>
        <end position="103"/>
    </location>
</feature>
<feature type="compositionally biased region" description="Basic and acidic residues" evidence="1">
    <location>
        <begin position="34"/>
        <end position="48"/>
    </location>
</feature>
<dbReference type="InParanoid" id="A0A1Z5SL89"/>
<organism evidence="3 4">
    <name type="scientific">Hortaea werneckii EXF-2000</name>
    <dbReference type="NCBI Taxonomy" id="1157616"/>
    <lineage>
        <taxon>Eukaryota</taxon>
        <taxon>Fungi</taxon>
        <taxon>Dikarya</taxon>
        <taxon>Ascomycota</taxon>
        <taxon>Pezizomycotina</taxon>
        <taxon>Dothideomycetes</taxon>
        <taxon>Dothideomycetidae</taxon>
        <taxon>Mycosphaerellales</taxon>
        <taxon>Teratosphaeriaceae</taxon>
        <taxon>Hortaea</taxon>
    </lineage>
</organism>
<evidence type="ECO:0000313" key="4">
    <source>
        <dbReference type="Proteomes" id="UP000194280"/>
    </source>
</evidence>
<dbReference type="SMART" id="SM00333">
    <property type="entry name" value="TUDOR"/>
    <property type="match status" value="1"/>
</dbReference>
<protein>
    <recommendedName>
        <fullName evidence="2">Tudor domain-containing protein</fullName>
    </recommendedName>
</protein>
<dbReference type="Gene3D" id="2.30.30.140">
    <property type="match status" value="1"/>
</dbReference>
<dbReference type="SUPFAM" id="SSF63748">
    <property type="entry name" value="Tudor/PWWP/MBT"/>
    <property type="match status" value="1"/>
</dbReference>
<gene>
    <name evidence="3" type="ORF">BTJ68_15505</name>
</gene>
<feature type="compositionally biased region" description="Basic and acidic residues" evidence="1">
    <location>
        <begin position="226"/>
        <end position="241"/>
    </location>
</feature>
<name>A0A1Z5SL89_HORWE</name>
<dbReference type="AlphaFoldDB" id="A0A1Z5SL89"/>
<comment type="caution">
    <text evidence="3">The sequence shown here is derived from an EMBL/GenBank/DDBJ whole genome shotgun (WGS) entry which is preliminary data.</text>
</comment>
<dbReference type="EMBL" id="MUNK01000489">
    <property type="protein sequence ID" value="OTA17749.1"/>
    <property type="molecule type" value="Genomic_DNA"/>
</dbReference>
<accession>A0A1Z5SL89</accession>
<dbReference type="Pfam" id="PF00567">
    <property type="entry name" value="TUDOR"/>
    <property type="match status" value="1"/>
</dbReference>
<dbReference type="OrthoDB" id="79171at2759"/>
<feature type="region of interest" description="Disordered" evidence="1">
    <location>
        <begin position="28"/>
        <end position="109"/>
    </location>
</feature>
<dbReference type="PROSITE" id="PS50304">
    <property type="entry name" value="TUDOR"/>
    <property type="match status" value="1"/>
</dbReference>
<dbReference type="InterPro" id="IPR002999">
    <property type="entry name" value="Tudor"/>
</dbReference>
<evidence type="ECO:0000313" key="3">
    <source>
        <dbReference type="EMBL" id="OTA17749.1"/>
    </source>
</evidence>
<dbReference type="STRING" id="1157616.A0A1Z5SL89"/>
<feature type="compositionally biased region" description="Basic and acidic residues" evidence="1">
    <location>
        <begin position="207"/>
        <end position="216"/>
    </location>
</feature>
<dbReference type="Proteomes" id="UP000194280">
    <property type="component" value="Unassembled WGS sequence"/>
</dbReference>
<dbReference type="VEuPathDB" id="FungiDB:BTJ68_15505"/>
<keyword evidence="4" id="KW-1185">Reference proteome</keyword>
<sequence>MGNNTLDKLQEELAECEGNIKTCDEMLALEPEDESAKETKSMMEDMVKDLQQQINAEKAKQSLAAPPPPPPSEDAPSPKIDMSKHPKFRKQSPEAPPPPPDEPQQPTIFNVKDTVMAKYSEDKQWYQATIVTRTGSQADPVYTVTFKGYGNTETKRKYEIRPVHVESKKRKADASPAVSVPQTPAPPMPAGGGGHIISAAPAVDTSLVREKREPSKVSDGPTRMAPEPKKLKGNKALEKGKASWNDWQKSGPKKPATGAVKKKESMFKTPDNPNARVGFTGSGKAMTKDQTRSKWNYGPAPEED</sequence>
<evidence type="ECO:0000256" key="1">
    <source>
        <dbReference type="SAM" id="MobiDB-lite"/>
    </source>
</evidence>